<evidence type="ECO:0000256" key="3">
    <source>
        <dbReference type="ARBA" id="ARBA00022553"/>
    </source>
</evidence>
<dbReference type="InterPro" id="IPR005467">
    <property type="entry name" value="His_kinase_dom"/>
</dbReference>
<name>A0A4R6Z578_9GAMM</name>
<gene>
    <name evidence="5" type="ORF">DFR29_103340</name>
</gene>
<comment type="caution">
    <text evidence="5">The sequence shown here is derived from an EMBL/GenBank/DDBJ whole genome shotgun (WGS) entry which is preliminary data.</text>
</comment>
<dbReference type="SUPFAM" id="SSF47384">
    <property type="entry name" value="Homodimeric domain of signal transducing histidine kinase"/>
    <property type="match status" value="1"/>
</dbReference>
<dbReference type="PANTHER" id="PTHR43547:SF2">
    <property type="entry name" value="HYBRID SIGNAL TRANSDUCTION HISTIDINE KINASE C"/>
    <property type="match status" value="1"/>
</dbReference>
<feature type="domain" description="Histidine kinase" evidence="4">
    <location>
        <begin position="153"/>
        <end position="365"/>
    </location>
</feature>
<dbReference type="Gene3D" id="1.10.287.130">
    <property type="match status" value="1"/>
</dbReference>
<protein>
    <recommendedName>
        <fullName evidence="2">histidine kinase</fullName>
        <ecNumber evidence="2">2.7.13.3</ecNumber>
    </recommendedName>
</protein>
<dbReference type="CDD" id="cd00075">
    <property type="entry name" value="HATPase"/>
    <property type="match status" value="1"/>
</dbReference>
<dbReference type="InterPro" id="IPR036097">
    <property type="entry name" value="HisK_dim/P_sf"/>
</dbReference>
<dbReference type="Gene3D" id="3.30.565.10">
    <property type="entry name" value="Histidine kinase-like ATPase, C-terminal domain"/>
    <property type="match status" value="1"/>
</dbReference>
<dbReference type="SMART" id="SM00387">
    <property type="entry name" value="HATPase_c"/>
    <property type="match status" value="1"/>
</dbReference>
<dbReference type="EC" id="2.7.13.3" evidence="2"/>
<keyword evidence="3" id="KW-0597">Phosphoprotein</keyword>
<dbReference type="RefSeq" id="WP_133817932.1">
    <property type="nucleotide sequence ID" value="NZ_SNZH01000003.1"/>
</dbReference>
<dbReference type="CDD" id="cd00082">
    <property type="entry name" value="HisKA"/>
    <property type="match status" value="1"/>
</dbReference>
<dbReference type="Pfam" id="PF02518">
    <property type="entry name" value="HATPase_c"/>
    <property type="match status" value="1"/>
</dbReference>
<evidence type="ECO:0000313" key="5">
    <source>
        <dbReference type="EMBL" id="TDR46804.1"/>
    </source>
</evidence>
<evidence type="ECO:0000256" key="1">
    <source>
        <dbReference type="ARBA" id="ARBA00000085"/>
    </source>
</evidence>
<dbReference type="PRINTS" id="PR00344">
    <property type="entry name" value="BCTRLSENSOR"/>
</dbReference>
<organism evidence="5 6">
    <name type="scientific">Tahibacter aquaticus</name>
    <dbReference type="NCBI Taxonomy" id="520092"/>
    <lineage>
        <taxon>Bacteria</taxon>
        <taxon>Pseudomonadati</taxon>
        <taxon>Pseudomonadota</taxon>
        <taxon>Gammaproteobacteria</taxon>
        <taxon>Lysobacterales</taxon>
        <taxon>Rhodanobacteraceae</taxon>
        <taxon>Tahibacter</taxon>
    </lineage>
</organism>
<keyword evidence="5" id="KW-0418">Kinase</keyword>
<dbReference type="SMART" id="SM00388">
    <property type="entry name" value="HisKA"/>
    <property type="match status" value="1"/>
</dbReference>
<sequence>MRLADFIEQHHGRILEAWEGIAATLPPFVDGRVASADLREHVGRMLDAMVADMRSRARVALSDPSVGVPDVGGASEHGLARHAAGLSLIAMAAEFRALRAVVSRMWLGSDFVRTAQALDDLVRFNEALDQLTASAVLAFSQAVERDRALLMGIVAHDLRGPLHTASMALHILAQRHPAAREDAALGQAKRSLARMLPMVDDLLGVAAAGMRAQLPVRPQAMDLKALVQEILAEAAGEFPEHAFALEAVESISGFWDRARLGQLISNLVRNAAAHGVASGTIRVSLHREGEEVVLAVHNTGAVIPEHERQSLFSGDARAVNARNGHHLGLGLFIVNEITRGHGGRVSVTSNAESGTVFSVVLPIDPEPDLAASGPA</sequence>
<evidence type="ECO:0000259" key="4">
    <source>
        <dbReference type="PROSITE" id="PS50109"/>
    </source>
</evidence>
<evidence type="ECO:0000313" key="6">
    <source>
        <dbReference type="Proteomes" id="UP000295293"/>
    </source>
</evidence>
<accession>A0A4R6Z578</accession>
<dbReference type="InterPro" id="IPR003661">
    <property type="entry name" value="HisK_dim/P_dom"/>
</dbReference>
<keyword evidence="5" id="KW-0808">Transferase</keyword>
<dbReference type="InterPro" id="IPR036890">
    <property type="entry name" value="HATPase_C_sf"/>
</dbReference>
<dbReference type="OrthoDB" id="8807260at2"/>
<proteinExistence type="predicted"/>
<dbReference type="InterPro" id="IPR003594">
    <property type="entry name" value="HATPase_dom"/>
</dbReference>
<dbReference type="EMBL" id="SNZH01000003">
    <property type="protein sequence ID" value="TDR46804.1"/>
    <property type="molecule type" value="Genomic_DNA"/>
</dbReference>
<keyword evidence="6" id="KW-1185">Reference proteome</keyword>
<dbReference type="PROSITE" id="PS50109">
    <property type="entry name" value="HIS_KIN"/>
    <property type="match status" value="1"/>
</dbReference>
<dbReference type="GO" id="GO:0000155">
    <property type="term" value="F:phosphorelay sensor kinase activity"/>
    <property type="evidence" value="ECO:0007669"/>
    <property type="project" value="InterPro"/>
</dbReference>
<dbReference type="Proteomes" id="UP000295293">
    <property type="component" value="Unassembled WGS sequence"/>
</dbReference>
<reference evidence="5 6" key="1">
    <citation type="submission" date="2019-03" db="EMBL/GenBank/DDBJ databases">
        <title>Genomic Encyclopedia of Type Strains, Phase IV (KMG-IV): sequencing the most valuable type-strain genomes for metagenomic binning, comparative biology and taxonomic classification.</title>
        <authorList>
            <person name="Goeker M."/>
        </authorList>
    </citation>
    <scope>NUCLEOTIDE SEQUENCE [LARGE SCALE GENOMIC DNA]</scope>
    <source>
        <strain evidence="5 6">DSM 21667</strain>
    </source>
</reference>
<dbReference type="InterPro" id="IPR004358">
    <property type="entry name" value="Sig_transdc_His_kin-like_C"/>
</dbReference>
<dbReference type="SUPFAM" id="SSF55874">
    <property type="entry name" value="ATPase domain of HSP90 chaperone/DNA topoisomerase II/histidine kinase"/>
    <property type="match status" value="1"/>
</dbReference>
<dbReference type="PANTHER" id="PTHR43547">
    <property type="entry name" value="TWO-COMPONENT HISTIDINE KINASE"/>
    <property type="match status" value="1"/>
</dbReference>
<evidence type="ECO:0000256" key="2">
    <source>
        <dbReference type="ARBA" id="ARBA00012438"/>
    </source>
</evidence>
<dbReference type="AlphaFoldDB" id="A0A4R6Z578"/>
<comment type="catalytic activity">
    <reaction evidence="1">
        <text>ATP + protein L-histidine = ADP + protein N-phospho-L-histidine.</text>
        <dbReference type="EC" id="2.7.13.3"/>
    </reaction>
</comment>